<dbReference type="PANTHER" id="PTHR21272">
    <property type="entry name" value="CATABOLIC 3-DEHYDROQUINASE"/>
    <property type="match status" value="1"/>
</dbReference>
<dbReference type="NCBIfam" id="TIGR01088">
    <property type="entry name" value="aroQ"/>
    <property type="match status" value="1"/>
</dbReference>
<dbReference type="PANTHER" id="PTHR21272:SF3">
    <property type="entry name" value="CATABOLIC 3-DEHYDROQUINASE"/>
    <property type="match status" value="1"/>
</dbReference>
<evidence type="ECO:0000313" key="14">
    <source>
        <dbReference type="Proteomes" id="UP000761264"/>
    </source>
</evidence>
<feature type="site" description="Transition state stabilizer" evidence="9 12">
    <location>
        <position position="21"/>
    </location>
</feature>
<organism evidence="13 14">
    <name type="scientific">Pelagibius litoralis</name>
    <dbReference type="NCBI Taxonomy" id="374515"/>
    <lineage>
        <taxon>Bacteria</taxon>
        <taxon>Pseudomonadati</taxon>
        <taxon>Pseudomonadota</taxon>
        <taxon>Alphaproteobacteria</taxon>
        <taxon>Rhodospirillales</taxon>
        <taxon>Rhodovibrionaceae</taxon>
        <taxon>Pelagibius</taxon>
    </lineage>
</organism>
<proteinExistence type="inferred from homology"/>
<evidence type="ECO:0000256" key="3">
    <source>
        <dbReference type="ARBA" id="ARBA00004902"/>
    </source>
</evidence>
<feature type="active site" description="Proton acceptor" evidence="9 10">
    <location>
        <position position="26"/>
    </location>
</feature>
<name>A0A967C8L1_9PROT</name>
<keyword evidence="8 9" id="KW-0456">Lyase</keyword>
<dbReference type="GO" id="GO:0019631">
    <property type="term" value="P:quinate catabolic process"/>
    <property type="evidence" value="ECO:0007669"/>
    <property type="project" value="TreeGrafter"/>
</dbReference>
<evidence type="ECO:0000256" key="12">
    <source>
        <dbReference type="PIRSR" id="PIRSR001399-3"/>
    </source>
</evidence>
<comment type="catalytic activity">
    <reaction evidence="1 9">
        <text>3-dehydroquinate = 3-dehydroshikimate + H2O</text>
        <dbReference type="Rhea" id="RHEA:21096"/>
        <dbReference type="ChEBI" id="CHEBI:15377"/>
        <dbReference type="ChEBI" id="CHEBI:16630"/>
        <dbReference type="ChEBI" id="CHEBI:32364"/>
        <dbReference type="EC" id="4.2.1.10"/>
    </reaction>
</comment>
<dbReference type="NCBIfam" id="NF003807">
    <property type="entry name" value="PRK05395.1-4"/>
    <property type="match status" value="1"/>
</dbReference>
<comment type="subunit">
    <text evidence="5 9">Homododecamer.</text>
</comment>
<accession>A0A967C8L1</accession>
<dbReference type="GO" id="GO:0008652">
    <property type="term" value="P:amino acid biosynthetic process"/>
    <property type="evidence" value="ECO:0007669"/>
    <property type="project" value="UniProtKB-KW"/>
</dbReference>
<dbReference type="GO" id="GO:0009073">
    <property type="term" value="P:aromatic amino acid family biosynthetic process"/>
    <property type="evidence" value="ECO:0007669"/>
    <property type="project" value="UniProtKB-KW"/>
</dbReference>
<dbReference type="Gene3D" id="3.40.50.9100">
    <property type="entry name" value="Dehydroquinase, class II"/>
    <property type="match status" value="1"/>
</dbReference>
<evidence type="ECO:0000256" key="7">
    <source>
        <dbReference type="ARBA" id="ARBA00023141"/>
    </source>
</evidence>
<dbReference type="NCBIfam" id="NF003806">
    <property type="entry name" value="PRK05395.1-3"/>
    <property type="match status" value="1"/>
</dbReference>
<protein>
    <recommendedName>
        <fullName evidence="6 9">3-dehydroquinate dehydratase</fullName>
        <shortName evidence="9">3-dehydroquinase</shortName>
        <ecNumber evidence="6 9">4.2.1.10</ecNumber>
    </recommendedName>
    <alternativeName>
        <fullName evidence="9">Type II DHQase</fullName>
    </alternativeName>
</protein>
<comment type="caution">
    <text evidence="13">The sequence shown here is derived from an EMBL/GenBank/DDBJ whole genome shotgun (WGS) entry which is preliminary data.</text>
</comment>
<dbReference type="InterPro" id="IPR001874">
    <property type="entry name" value="DHquinase_II"/>
</dbReference>
<feature type="binding site" evidence="9 11">
    <location>
        <position position="90"/>
    </location>
    <ligand>
        <name>substrate</name>
    </ligand>
</feature>
<dbReference type="EC" id="4.2.1.10" evidence="6 9"/>
<dbReference type="PIRSF" id="PIRSF001399">
    <property type="entry name" value="DHquinase_II"/>
    <property type="match status" value="1"/>
</dbReference>
<dbReference type="Pfam" id="PF01220">
    <property type="entry name" value="DHquinase_II"/>
    <property type="match status" value="1"/>
</dbReference>
<feature type="binding site" evidence="9 11">
    <location>
        <position position="114"/>
    </location>
    <ligand>
        <name>substrate</name>
    </ligand>
</feature>
<dbReference type="RefSeq" id="WP_167223726.1">
    <property type="nucleotide sequence ID" value="NZ_JAAQPH010000006.1"/>
</dbReference>
<dbReference type="CDD" id="cd00466">
    <property type="entry name" value="DHQase_II"/>
    <property type="match status" value="1"/>
</dbReference>
<sequence length="152" mass="16492">MAKAPKILVLNGPNLNMLGTREPDVYGRESLADIEAKSCKHGEGLGLAVECRQSNSEGQLIDWIQAARNSHQALILNPGGYSHSSIAIMDALLAAQLPVIEVHLSNIHRREAFRHHSYISKVADAVLCGFGSHGYLMALDALALRLNAQQET</sequence>
<dbReference type="InterPro" id="IPR036441">
    <property type="entry name" value="DHquinase_II_sf"/>
</dbReference>
<dbReference type="GO" id="GO:0003855">
    <property type="term" value="F:3-dehydroquinate dehydratase activity"/>
    <property type="evidence" value="ECO:0007669"/>
    <property type="project" value="UniProtKB-UniRule"/>
</dbReference>
<comment type="function">
    <text evidence="2 9">Catalyzes a trans-dehydration via an enolate intermediate.</text>
</comment>
<reference evidence="13" key="1">
    <citation type="submission" date="2020-03" db="EMBL/GenBank/DDBJ databases">
        <title>Genome of Pelagibius litoralis DSM 21314T.</title>
        <authorList>
            <person name="Wang G."/>
        </authorList>
    </citation>
    <scope>NUCLEOTIDE SEQUENCE</scope>
    <source>
        <strain evidence="13">DSM 21314</strain>
    </source>
</reference>
<keyword evidence="14" id="KW-1185">Reference proteome</keyword>
<comment type="similarity">
    <text evidence="4 9">Belongs to the type-II 3-dehydroquinase family.</text>
</comment>
<evidence type="ECO:0000256" key="5">
    <source>
        <dbReference type="ARBA" id="ARBA00011193"/>
    </source>
</evidence>
<dbReference type="Proteomes" id="UP000761264">
    <property type="component" value="Unassembled WGS sequence"/>
</dbReference>
<dbReference type="SUPFAM" id="SSF52304">
    <property type="entry name" value="Type II 3-dehydroquinate dehydratase"/>
    <property type="match status" value="1"/>
</dbReference>
<feature type="binding site" evidence="9 11">
    <location>
        <begin position="104"/>
        <end position="105"/>
    </location>
    <ligand>
        <name>substrate</name>
    </ligand>
</feature>
<evidence type="ECO:0000256" key="2">
    <source>
        <dbReference type="ARBA" id="ARBA00003924"/>
    </source>
</evidence>
<evidence type="ECO:0000256" key="4">
    <source>
        <dbReference type="ARBA" id="ARBA00011037"/>
    </source>
</evidence>
<evidence type="ECO:0000313" key="13">
    <source>
        <dbReference type="EMBL" id="NIA68772.1"/>
    </source>
</evidence>
<feature type="binding site" evidence="9 11">
    <location>
        <position position="77"/>
    </location>
    <ligand>
        <name>substrate</name>
    </ligand>
</feature>
<keyword evidence="7 9" id="KW-0057">Aromatic amino acid biosynthesis</keyword>
<feature type="binding site" evidence="9 11">
    <location>
        <position position="83"/>
    </location>
    <ligand>
        <name>substrate</name>
    </ligand>
</feature>
<gene>
    <name evidence="9 13" type="primary">aroQ</name>
    <name evidence="13" type="ORF">HBA54_09230</name>
</gene>
<evidence type="ECO:0000256" key="10">
    <source>
        <dbReference type="PIRSR" id="PIRSR001399-1"/>
    </source>
</evidence>
<dbReference type="NCBIfam" id="NF003805">
    <property type="entry name" value="PRK05395.1-2"/>
    <property type="match status" value="1"/>
</dbReference>
<dbReference type="GO" id="GO:0009423">
    <property type="term" value="P:chorismate biosynthetic process"/>
    <property type="evidence" value="ECO:0007669"/>
    <property type="project" value="UniProtKB-UniRule"/>
</dbReference>
<evidence type="ECO:0000256" key="6">
    <source>
        <dbReference type="ARBA" id="ARBA00012060"/>
    </source>
</evidence>
<dbReference type="InterPro" id="IPR018509">
    <property type="entry name" value="DHquinase_II_CS"/>
</dbReference>
<dbReference type="HAMAP" id="MF_00169">
    <property type="entry name" value="AroQ"/>
    <property type="match status" value="1"/>
</dbReference>
<dbReference type="PROSITE" id="PS01029">
    <property type="entry name" value="DEHYDROQUINASE_II"/>
    <property type="match status" value="1"/>
</dbReference>
<keyword evidence="9" id="KW-0028">Amino-acid biosynthesis</keyword>
<evidence type="ECO:0000256" key="11">
    <source>
        <dbReference type="PIRSR" id="PIRSR001399-2"/>
    </source>
</evidence>
<comment type="pathway">
    <text evidence="3 9">Metabolic intermediate biosynthesis; chorismate biosynthesis; chorismate from D-erythrose 4-phosphate and phosphoenolpyruvate: step 3/7.</text>
</comment>
<evidence type="ECO:0000256" key="1">
    <source>
        <dbReference type="ARBA" id="ARBA00001864"/>
    </source>
</evidence>
<dbReference type="AlphaFoldDB" id="A0A967C8L1"/>
<feature type="active site" description="Proton donor" evidence="9 10">
    <location>
        <position position="103"/>
    </location>
</feature>
<evidence type="ECO:0000256" key="9">
    <source>
        <dbReference type="HAMAP-Rule" id="MF_00169"/>
    </source>
</evidence>
<dbReference type="EMBL" id="JAAQPH010000006">
    <property type="protein sequence ID" value="NIA68772.1"/>
    <property type="molecule type" value="Genomic_DNA"/>
</dbReference>
<evidence type="ECO:0000256" key="8">
    <source>
        <dbReference type="ARBA" id="ARBA00023239"/>
    </source>
</evidence>